<organism evidence="2 3">
    <name type="scientific">Jannaschia ovalis</name>
    <dbReference type="NCBI Taxonomy" id="3038773"/>
    <lineage>
        <taxon>Bacteria</taxon>
        <taxon>Pseudomonadati</taxon>
        <taxon>Pseudomonadota</taxon>
        <taxon>Alphaproteobacteria</taxon>
        <taxon>Rhodobacterales</taxon>
        <taxon>Roseobacteraceae</taxon>
        <taxon>Jannaschia</taxon>
    </lineage>
</organism>
<gene>
    <name evidence="2" type="ORF">P8627_07155</name>
</gene>
<proteinExistence type="predicted"/>
<accession>A0ABY8LFI6</accession>
<sequence length="157" mass="17123">MSDQKARPAKTWFASGSVAVSAAKPIYPIGRHDEDKANLSNDKRKENAARSTQFLAAYRSGRDLSAAEVGEQFALRPGRNKPQTPQPFMKMFGRYVVTAETRALLEKLDPGPLRFFPVEVLNAARTAPLGAGSGAVRFAGTDLPPRRGGRGVLRDQR</sequence>
<reference evidence="2 3" key="1">
    <citation type="submission" date="2023-04" db="EMBL/GenBank/DDBJ databases">
        <title>Jannaschia ovalis sp. nov., a marine bacterium isolated from sea tidal flat.</title>
        <authorList>
            <person name="Kwon D.Y."/>
            <person name="Kim J.-J."/>
        </authorList>
    </citation>
    <scope>NUCLEOTIDE SEQUENCE [LARGE SCALE GENOMIC DNA]</scope>
    <source>
        <strain evidence="2 3">GRR-S6-38</strain>
    </source>
</reference>
<keyword evidence="3" id="KW-1185">Reference proteome</keyword>
<protein>
    <submittedName>
        <fullName evidence="2">Uncharacterized protein</fullName>
    </submittedName>
</protein>
<dbReference type="RefSeq" id="WP_279967066.1">
    <property type="nucleotide sequence ID" value="NZ_CP122537.1"/>
</dbReference>
<feature type="region of interest" description="Disordered" evidence="1">
    <location>
        <begin position="131"/>
        <end position="157"/>
    </location>
</feature>
<evidence type="ECO:0000313" key="2">
    <source>
        <dbReference type="EMBL" id="WGH80031.1"/>
    </source>
</evidence>
<dbReference type="Proteomes" id="UP001243420">
    <property type="component" value="Chromosome"/>
</dbReference>
<dbReference type="EMBL" id="CP122537">
    <property type="protein sequence ID" value="WGH80031.1"/>
    <property type="molecule type" value="Genomic_DNA"/>
</dbReference>
<name>A0ABY8LFI6_9RHOB</name>
<evidence type="ECO:0000256" key="1">
    <source>
        <dbReference type="SAM" id="MobiDB-lite"/>
    </source>
</evidence>
<evidence type="ECO:0000313" key="3">
    <source>
        <dbReference type="Proteomes" id="UP001243420"/>
    </source>
</evidence>